<organism evidence="6 7">
    <name type="scientific">Microbacterium terricola</name>
    <dbReference type="NCBI Taxonomy" id="344163"/>
    <lineage>
        <taxon>Bacteria</taxon>
        <taxon>Bacillati</taxon>
        <taxon>Actinomycetota</taxon>
        <taxon>Actinomycetes</taxon>
        <taxon>Micrococcales</taxon>
        <taxon>Microbacteriaceae</taxon>
        <taxon>Microbacterium</taxon>
    </lineage>
</organism>
<evidence type="ECO:0000259" key="5">
    <source>
        <dbReference type="PROSITE" id="PS50893"/>
    </source>
</evidence>
<name>A0ABM8E130_9MICO</name>
<evidence type="ECO:0000256" key="3">
    <source>
        <dbReference type="ARBA" id="ARBA00022741"/>
    </source>
</evidence>
<dbReference type="InterPro" id="IPR050107">
    <property type="entry name" value="ABC_carbohydrate_import_ATPase"/>
</dbReference>
<reference evidence="6 7" key="1">
    <citation type="submission" date="2022-12" db="EMBL/GenBank/DDBJ databases">
        <title>Microbacterium terricola strain KV-448 chromosome, complete genome.</title>
        <authorList>
            <person name="Oshima T."/>
            <person name="Moriya T."/>
            <person name="Bessho Y."/>
        </authorList>
    </citation>
    <scope>NUCLEOTIDE SEQUENCE [LARGE SCALE GENOMIC DNA]</scope>
    <source>
        <strain evidence="6 7">KV-448</strain>
    </source>
</reference>
<dbReference type="EMBL" id="AP027141">
    <property type="protein sequence ID" value="BDV31502.1"/>
    <property type="molecule type" value="Genomic_DNA"/>
</dbReference>
<evidence type="ECO:0000256" key="4">
    <source>
        <dbReference type="ARBA" id="ARBA00022840"/>
    </source>
</evidence>
<dbReference type="InterPro" id="IPR027417">
    <property type="entry name" value="P-loop_NTPase"/>
</dbReference>
<gene>
    <name evidence="6" type="primary">rbsA_2</name>
    <name evidence="6" type="ORF">Microterr_21620</name>
</gene>
<dbReference type="GO" id="GO:0005524">
    <property type="term" value="F:ATP binding"/>
    <property type="evidence" value="ECO:0007669"/>
    <property type="project" value="UniProtKB-KW"/>
</dbReference>
<dbReference type="PROSITE" id="PS50893">
    <property type="entry name" value="ABC_TRANSPORTER_2"/>
    <property type="match status" value="2"/>
</dbReference>
<dbReference type="PROSITE" id="PS00211">
    <property type="entry name" value="ABC_TRANSPORTER_1"/>
    <property type="match status" value="1"/>
</dbReference>
<dbReference type="InterPro" id="IPR003439">
    <property type="entry name" value="ABC_transporter-like_ATP-bd"/>
</dbReference>
<keyword evidence="4 6" id="KW-0067">ATP-binding</keyword>
<dbReference type="InterPro" id="IPR003593">
    <property type="entry name" value="AAA+_ATPase"/>
</dbReference>
<feature type="domain" description="ABC transporter" evidence="5">
    <location>
        <begin position="246"/>
        <end position="489"/>
    </location>
</feature>
<dbReference type="Proteomes" id="UP001317779">
    <property type="component" value="Chromosome"/>
</dbReference>
<dbReference type="PANTHER" id="PTHR43790:SF9">
    <property type="entry name" value="GALACTOFURANOSE TRANSPORTER ATP-BINDING PROTEIN YTFR"/>
    <property type="match status" value="1"/>
</dbReference>
<sequence>MTKSFAGVHALRGVDLEILPGEVHCILGQNGAGKSTLIKTLAGVHRPDEGEILWQGEAVELPTPESAIEIGIATMYQELDVVDGLTIAENIFLGHELARGGFTDRSEASKQTKELLRRLGHGSLSPHTEVGQLSAANKQIVSMARALSHDIKLMIMDEPSAVLDTEEVKNLFGVVRELTAAGIAVVYITHRLEEIRQIGDRISVLKDGRSMASGLSAAETPTPELIRLMTGREVANVFPPAAPIADDAPTVLEVEDLALAGVFQDVSFSVRAGEVVGLAGLVGSGRSEILETVYGARKATAGSVRVGGKALRRGSVVAAVRAGIGLSPEERKSQGLVLDEPIFVNVTLSSMSRFARAGFLDDRAARATAREQIEALELRPADPDRPAMTLSGGNQQKILLARWLVHGTRVLLLDEPTRGVDVGARAEIYALIRALAAAGNAVVVVSSEIEEVLGLADTVLVIADGRVIQTLPASQIDEHGVLDLVMKGTAA</sequence>
<dbReference type="PANTHER" id="PTHR43790">
    <property type="entry name" value="CARBOHYDRATE TRANSPORT ATP-BINDING PROTEIN MG119-RELATED"/>
    <property type="match status" value="1"/>
</dbReference>
<keyword evidence="7" id="KW-1185">Reference proteome</keyword>
<evidence type="ECO:0000256" key="1">
    <source>
        <dbReference type="ARBA" id="ARBA00022448"/>
    </source>
</evidence>
<keyword evidence="1" id="KW-0813">Transport</keyword>
<evidence type="ECO:0000256" key="2">
    <source>
        <dbReference type="ARBA" id="ARBA00022737"/>
    </source>
</evidence>
<dbReference type="RefSeq" id="WP_263797908.1">
    <property type="nucleotide sequence ID" value="NZ_AP027141.1"/>
</dbReference>
<dbReference type="InterPro" id="IPR017871">
    <property type="entry name" value="ABC_transporter-like_CS"/>
</dbReference>
<dbReference type="Pfam" id="PF00005">
    <property type="entry name" value="ABC_tran"/>
    <property type="match status" value="2"/>
</dbReference>
<keyword evidence="3" id="KW-0547">Nucleotide-binding</keyword>
<dbReference type="Gene3D" id="3.40.50.300">
    <property type="entry name" value="P-loop containing nucleotide triphosphate hydrolases"/>
    <property type="match status" value="2"/>
</dbReference>
<evidence type="ECO:0000313" key="7">
    <source>
        <dbReference type="Proteomes" id="UP001317779"/>
    </source>
</evidence>
<dbReference type="CDD" id="cd03215">
    <property type="entry name" value="ABC_Carb_Monos_II"/>
    <property type="match status" value="1"/>
</dbReference>
<proteinExistence type="predicted"/>
<feature type="domain" description="ABC transporter" evidence="5">
    <location>
        <begin position="2"/>
        <end position="232"/>
    </location>
</feature>
<accession>A0ABM8E130</accession>
<keyword evidence="2" id="KW-0677">Repeat</keyword>
<evidence type="ECO:0000313" key="6">
    <source>
        <dbReference type="EMBL" id="BDV31502.1"/>
    </source>
</evidence>
<protein>
    <submittedName>
        <fullName evidence="6">Sugar ABC transporter ATP-binding protein</fullName>
    </submittedName>
</protein>
<dbReference type="CDD" id="cd03216">
    <property type="entry name" value="ABC_Carb_Monos_I"/>
    <property type="match status" value="1"/>
</dbReference>
<dbReference type="SMART" id="SM00382">
    <property type="entry name" value="AAA"/>
    <property type="match status" value="2"/>
</dbReference>
<dbReference type="SUPFAM" id="SSF52540">
    <property type="entry name" value="P-loop containing nucleoside triphosphate hydrolases"/>
    <property type="match status" value="2"/>
</dbReference>